<name>A0ABR0VAV2_REHGL</name>
<feature type="coiled-coil region" evidence="1">
    <location>
        <begin position="176"/>
        <end position="203"/>
    </location>
</feature>
<keyword evidence="1" id="KW-0175">Coiled coil</keyword>
<gene>
    <name evidence="2" type="ORF">DH2020_033956</name>
</gene>
<protein>
    <submittedName>
        <fullName evidence="2">Uncharacterized protein</fullName>
    </submittedName>
</protein>
<proteinExistence type="predicted"/>
<dbReference type="Gene3D" id="1.10.287.950">
    <property type="entry name" value="Methyl-accepting chemotaxis protein"/>
    <property type="match status" value="1"/>
</dbReference>
<dbReference type="PANTHER" id="PTHR33735:SF26">
    <property type="entry name" value="PTERIN-BINDING DOMAIN-CONTAINING PROTEIN"/>
    <property type="match status" value="1"/>
</dbReference>
<evidence type="ECO:0000313" key="3">
    <source>
        <dbReference type="Proteomes" id="UP001318860"/>
    </source>
</evidence>
<keyword evidence="3" id="KW-1185">Reference proteome</keyword>
<dbReference type="PANTHER" id="PTHR33735">
    <property type="entry name" value="EXPRESSED PROTEIN"/>
    <property type="match status" value="1"/>
</dbReference>
<evidence type="ECO:0000256" key="1">
    <source>
        <dbReference type="SAM" id="Coils"/>
    </source>
</evidence>
<evidence type="ECO:0000313" key="2">
    <source>
        <dbReference type="EMBL" id="KAK6132332.1"/>
    </source>
</evidence>
<reference evidence="2 3" key="1">
    <citation type="journal article" date="2021" name="Comput. Struct. Biotechnol. J.">
        <title>De novo genome assembly of the potent medicinal plant Rehmannia glutinosa using nanopore technology.</title>
        <authorList>
            <person name="Ma L."/>
            <person name="Dong C."/>
            <person name="Song C."/>
            <person name="Wang X."/>
            <person name="Zheng X."/>
            <person name="Niu Y."/>
            <person name="Chen S."/>
            <person name="Feng W."/>
        </authorList>
    </citation>
    <scope>NUCLEOTIDE SEQUENCE [LARGE SCALE GENOMIC DNA]</scope>
    <source>
        <strain evidence="2">DH-2019</strain>
    </source>
</reference>
<dbReference type="Proteomes" id="UP001318860">
    <property type="component" value="Unassembled WGS sequence"/>
</dbReference>
<accession>A0ABR0VAV2</accession>
<dbReference type="EMBL" id="JABTTQ020001269">
    <property type="protein sequence ID" value="KAK6132332.1"/>
    <property type="molecule type" value="Genomic_DNA"/>
</dbReference>
<organism evidence="2 3">
    <name type="scientific">Rehmannia glutinosa</name>
    <name type="common">Chinese foxglove</name>
    <dbReference type="NCBI Taxonomy" id="99300"/>
    <lineage>
        <taxon>Eukaryota</taxon>
        <taxon>Viridiplantae</taxon>
        <taxon>Streptophyta</taxon>
        <taxon>Embryophyta</taxon>
        <taxon>Tracheophyta</taxon>
        <taxon>Spermatophyta</taxon>
        <taxon>Magnoliopsida</taxon>
        <taxon>eudicotyledons</taxon>
        <taxon>Gunneridae</taxon>
        <taxon>Pentapetalae</taxon>
        <taxon>asterids</taxon>
        <taxon>lamiids</taxon>
        <taxon>Lamiales</taxon>
        <taxon>Orobanchaceae</taxon>
        <taxon>Rehmannieae</taxon>
        <taxon>Rehmannia</taxon>
    </lineage>
</organism>
<comment type="caution">
    <text evidence="2">The sequence shown here is derived from an EMBL/GenBank/DDBJ whole genome shotgun (WGS) entry which is preliminary data.</text>
</comment>
<sequence length="211" mass="23471">MSMASSIIVGHKYSTANFHLKPYPRSQALYWSPISRLSFPNCTEKMGSWGNKTILQTNKRYRFRKSFVVYANGEAGAPLPSGPPSSNPMSWILGLFVSFVLPFFSNKWGPLWVVKNRIENAVQTVEDIAEAVEKVAAEVDKIAEDMADDLPQGKLKNLVELVENVAEKTAKTADSLDNVIDKVQEAQDEVEDIVESLAKQAKNPPKEAQDQ</sequence>